<organism evidence="1 2">
    <name type="scientific">Massilia glaciei</name>
    <dbReference type="NCBI Taxonomy" id="1524097"/>
    <lineage>
        <taxon>Bacteria</taxon>
        <taxon>Pseudomonadati</taxon>
        <taxon>Pseudomonadota</taxon>
        <taxon>Betaproteobacteria</taxon>
        <taxon>Burkholderiales</taxon>
        <taxon>Oxalobacteraceae</taxon>
        <taxon>Telluria group</taxon>
        <taxon>Massilia</taxon>
    </lineage>
</organism>
<dbReference type="Proteomes" id="UP000241421">
    <property type="component" value="Unassembled WGS sequence"/>
</dbReference>
<dbReference type="EMBL" id="PXWF02000119">
    <property type="protein sequence ID" value="PWF49061.1"/>
    <property type="molecule type" value="Genomic_DNA"/>
</dbReference>
<proteinExistence type="predicted"/>
<evidence type="ECO:0008006" key="3">
    <source>
        <dbReference type="Google" id="ProtNLM"/>
    </source>
</evidence>
<evidence type="ECO:0000313" key="1">
    <source>
        <dbReference type="EMBL" id="PWF49061.1"/>
    </source>
</evidence>
<dbReference type="Gene3D" id="2.30.320.10">
    <property type="entry name" value="YwqG-like"/>
    <property type="match status" value="1"/>
</dbReference>
<protein>
    <recommendedName>
        <fullName evidence="3">DUF1963 domain-containing protein</fullName>
    </recommendedName>
</protein>
<gene>
    <name evidence="1" type="ORF">C7C56_008590</name>
</gene>
<name>A0A2U2HNH4_9BURK</name>
<sequence length="77" mass="8702">MLPFEWAAPVVGTRHRLGGDTEFVQHPEIPQCSCNNDMTFYAQLDSINDEFCLADVGMIYVFVCFDCYDTKSILQSG</sequence>
<dbReference type="OrthoDB" id="5351532at2"/>
<accession>A0A2U2HNH4</accession>
<keyword evidence="2" id="KW-1185">Reference proteome</keyword>
<dbReference type="AlphaFoldDB" id="A0A2U2HNH4"/>
<evidence type="ECO:0000313" key="2">
    <source>
        <dbReference type="Proteomes" id="UP000241421"/>
    </source>
</evidence>
<comment type="caution">
    <text evidence="1">The sequence shown here is derived from an EMBL/GenBank/DDBJ whole genome shotgun (WGS) entry which is preliminary data.</text>
</comment>
<reference evidence="1 2" key="1">
    <citation type="submission" date="2018-04" db="EMBL/GenBank/DDBJ databases">
        <title>Massilia violaceinigra sp. nov., a novel purple-pigmented bacterium isolated from Tianshan glacier, Xinjiang, China.</title>
        <authorList>
            <person name="Wang H."/>
        </authorList>
    </citation>
    <scope>NUCLEOTIDE SEQUENCE [LARGE SCALE GENOMIC DNA]</scope>
    <source>
        <strain evidence="1 2">B448-2</strain>
    </source>
</reference>